<dbReference type="PROSITE" id="PS51257">
    <property type="entry name" value="PROKAR_LIPOPROTEIN"/>
    <property type="match status" value="1"/>
</dbReference>
<accession>A0ABZ0CRB3</accession>
<feature type="signal peptide" evidence="3">
    <location>
        <begin position="1"/>
        <end position="22"/>
    </location>
</feature>
<gene>
    <name evidence="5" type="ORF">RXV79_21805</name>
</gene>
<dbReference type="EMBL" id="CP136336">
    <property type="protein sequence ID" value="WOB07533.1"/>
    <property type="molecule type" value="Genomic_DNA"/>
</dbReference>
<evidence type="ECO:0000313" key="6">
    <source>
        <dbReference type="Proteomes" id="UP001303946"/>
    </source>
</evidence>
<keyword evidence="2 3" id="KW-0378">Hydrolase</keyword>
<evidence type="ECO:0000259" key="4">
    <source>
        <dbReference type="Pfam" id="PF00135"/>
    </source>
</evidence>
<dbReference type="InterPro" id="IPR029058">
    <property type="entry name" value="AB_hydrolase_fold"/>
</dbReference>
<proteinExistence type="inferred from homology"/>
<dbReference type="SUPFAM" id="SSF53474">
    <property type="entry name" value="alpha/beta-Hydrolases"/>
    <property type="match status" value="1"/>
</dbReference>
<dbReference type="Proteomes" id="UP001303946">
    <property type="component" value="Chromosome"/>
</dbReference>
<dbReference type="PANTHER" id="PTHR11559">
    <property type="entry name" value="CARBOXYLESTERASE"/>
    <property type="match status" value="1"/>
</dbReference>
<organism evidence="5 6">
    <name type="scientific">Piscinibacter gummiphilus</name>
    <dbReference type="NCBI Taxonomy" id="946333"/>
    <lineage>
        <taxon>Bacteria</taxon>
        <taxon>Pseudomonadati</taxon>
        <taxon>Pseudomonadota</taxon>
        <taxon>Betaproteobacteria</taxon>
        <taxon>Burkholderiales</taxon>
        <taxon>Sphaerotilaceae</taxon>
        <taxon>Piscinibacter</taxon>
    </lineage>
</organism>
<evidence type="ECO:0000313" key="5">
    <source>
        <dbReference type="EMBL" id="WOB07533.1"/>
    </source>
</evidence>
<dbReference type="InterPro" id="IPR050309">
    <property type="entry name" value="Type-B_Carboxylest/Lipase"/>
</dbReference>
<sequence>MFQTRKRLPVLASALAALMSVAACGSGDDDGTPTQTGTFVDSPVAGLNVQGDALGARSTDAQGRFNYQAGETLTFSIGNLVLGSASGAATLTPLSITSGAAAATDQRVANKLILLQTLDADGDLNNGIQITDAVRSVVSAQAASINFDQASAAFRTSLAPLLTALNGANVFTDLDPRPRTARTTTAALEHFTRSTSARNVVTTTGGQLSGFEANATTWQYLGIPYARPPVGDLRWRPPQAAQPWSGLRHATAWRDQSAQDIRLESIGEGGMSEDSLYLNVTAPKNAANLPVMVWFHGGAFAILTSNSKQYNNPDSLTTKGVVLVTVNHRLGAFGYLSHPLLTAESGYNGSGNYGQMDLVMALQWVRDNIAAFGGNPGNVTIFGQSGGGGKTYSLMNSPMATGLFHKAVVQSGASPIPATGTPASSLAANEAIGTALFARNNVTTLEQARALPWQAIVQADIDNGIPRETYRPNVDYRYLTKTYAQNVADGLPSEVPLMVGVTSGDYSTLRAALPIFLTQRPNYQAPQYVYKFSRVPDGWSAMGLLSAHGGELPYLFNFPMGHVSNYSLNLVLLPNGTKPPIGDLNGNGVTGTAGDAADVYASMQWGAADATTVDLLMTMWTNFARTGNPSIAGPSGLTWPAYTVANDTFVEVGPTPTATVRTGVAAAVQ</sequence>
<protein>
    <recommendedName>
        <fullName evidence="3">Carboxylic ester hydrolase</fullName>
        <ecNumber evidence="3">3.1.1.-</ecNumber>
    </recommendedName>
</protein>
<feature type="domain" description="Carboxylesterase type B" evidence="4">
    <location>
        <begin position="199"/>
        <end position="509"/>
    </location>
</feature>
<dbReference type="Gene3D" id="3.40.50.1820">
    <property type="entry name" value="alpha/beta hydrolase"/>
    <property type="match status" value="2"/>
</dbReference>
<comment type="similarity">
    <text evidence="1 3">Belongs to the type-B carboxylesterase/lipase family.</text>
</comment>
<dbReference type="EC" id="3.1.1.-" evidence="3"/>
<dbReference type="InterPro" id="IPR002018">
    <property type="entry name" value="CarbesteraseB"/>
</dbReference>
<reference evidence="5 6" key="1">
    <citation type="submission" date="2023-10" db="EMBL/GenBank/DDBJ databases">
        <title>Bacteria for the degradation of biodegradable plastic PBAT(Polybutylene adipate terephthalate).</title>
        <authorList>
            <person name="Weon H.-Y."/>
            <person name="Yeon J."/>
        </authorList>
    </citation>
    <scope>NUCLEOTIDE SEQUENCE [LARGE SCALE GENOMIC DNA]</scope>
    <source>
        <strain evidence="5 6">SBD 7-3</strain>
    </source>
</reference>
<name>A0ABZ0CRB3_9BURK</name>
<keyword evidence="3" id="KW-0732">Signal</keyword>
<dbReference type="Pfam" id="PF00135">
    <property type="entry name" value="COesterase"/>
    <property type="match status" value="1"/>
</dbReference>
<evidence type="ECO:0000256" key="3">
    <source>
        <dbReference type="RuleBase" id="RU361235"/>
    </source>
</evidence>
<dbReference type="PROSITE" id="PS00122">
    <property type="entry name" value="CARBOXYLESTERASE_B_1"/>
    <property type="match status" value="1"/>
</dbReference>
<evidence type="ECO:0000256" key="2">
    <source>
        <dbReference type="ARBA" id="ARBA00022801"/>
    </source>
</evidence>
<feature type="chain" id="PRO_5045008551" description="Carboxylic ester hydrolase" evidence="3">
    <location>
        <begin position="23"/>
        <end position="669"/>
    </location>
</feature>
<evidence type="ECO:0000256" key="1">
    <source>
        <dbReference type="ARBA" id="ARBA00005964"/>
    </source>
</evidence>
<dbReference type="RefSeq" id="WP_316700192.1">
    <property type="nucleotide sequence ID" value="NZ_CP136336.1"/>
</dbReference>
<dbReference type="InterPro" id="IPR019826">
    <property type="entry name" value="Carboxylesterase_B_AS"/>
</dbReference>
<keyword evidence="6" id="KW-1185">Reference proteome</keyword>